<reference evidence="1 2" key="1">
    <citation type="submission" date="2023-11" db="EMBL/GenBank/DDBJ databases">
        <title>Streptococcus wuxiensis sp. nov., Streptococcus jiangnanensis sp. nov., Streptococcus fermentans sp. nov., three novel members of the genus Streptococcus isolated from breast milk.</title>
        <authorList>
            <person name="Zhou Y."/>
            <person name="Yang B."/>
        </authorList>
    </citation>
    <scope>NUCLEOTIDE SEQUENCE [LARGE SCALE GENOMIC DNA]</scope>
    <source>
        <strain evidence="1 2">BJSWXB5TM5</strain>
    </source>
</reference>
<gene>
    <name evidence="1" type="ORF">SPC81_01460</name>
</gene>
<proteinExistence type="predicted"/>
<dbReference type="Proteomes" id="UP001280591">
    <property type="component" value="Unassembled WGS sequence"/>
</dbReference>
<name>A0ABU5FWF2_9STRE</name>
<sequence length="177" mass="20413">MNTSLENIYKDHQVKPYISPDRDIEAWLLNPKPVPKRNMELVEDNLLAGDIILLWRINFGTFTTKTWFPKYFEYTYGIDAPKHLETLVEKGYALVETAFDSLDHLNSTMKKNILKKKGVTGLSKMKAGDLDQALHEHFSEEELASLFSIRGYKLTPKGEQALKDHQAIIDRHPKKNL</sequence>
<evidence type="ECO:0000313" key="1">
    <source>
        <dbReference type="EMBL" id="MDY4345272.1"/>
    </source>
</evidence>
<evidence type="ECO:0000313" key="2">
    <source>
        <dbReference type="Proteomes" id="UP001280591"/>
    </source>
</evidence>
<dbReference type="EMBL" id="JAXHDP010000001">
    <property type="protein sequence ID" value="MDY4345272.1"/>
    <property type="molecule type" value="Genomic_DNA"/>
</dbReference>
<accession>A0ABU5FWF2</accession>
<comment type="caution">
    <text evidence="1">The sequence shown here is derived from an EMBL/GenBank/DDBJ whole genome shotgun (WGS) entry which is preliminary data.</text>
</comment>
<organism evidence="1 2">
    <name type="scientific">Streptococcus fermentans</name>
    <dbReference type="NCBI Taxonomy" id="3095082"/>
    <lineage>
        <taxon>Bacteria</taxon>
        <taxon>Bacillati</taxon>
        <taxon>Bacillota</taxon>
        <taxon>Bacilli</taxon>
        <taxon>Lactobacillales</taxon>
        <taxon>Streptococcaceae</taxon>
        <taxon>Streptococcus</taxon>
    </lineage>
</organism>
<protein>
    <submittedName>
        <fullName evidence="1">Uncharacterized protein</fullName>
    </submittedName>
</protein>
<dbReference type="RefSeq" id="WP_320692195.1">
    <property type="nucleotide sequence ID" value="NZ_JAXHDP010000001.1"/>
</dbReference>
<keyword evidence="2" id="KW-1185">Reference proteome</keyword>